<reference evidence="12" key="2">
    <citation type="submission" date="2020-08" db="EMBL/GenBank/DDBJ databases">
        <title>Draft Genome Sequence of Cumin Blight Pathogen Alternaria burnsii.</title>
        <authorList>
            <person name="Feng Z."/>
        </authorList>
    </citation>
    <scope>NUCLEOTIDE SEQUENCE</scope>
    <source>
        <strain evidence="12">CBS107.38</strain>
    </source>
</reference>
<evidence type="ECO:0000256" key="3">
    <source>
        <dbReference type="ARBA" id="ARBA00022723"/>
    </source>
</evidence>
<dbReference type="GO" id="GO:0031145">
    <property type="term" value="P:anaphase-promoting complex-dependent catabolic process"/>
    <property type="evidence" value="ECO:0007669"/>
    <property type="project" value="InterPro"/>
</dbReference>
<dbReference type="InterPro" id="IPR013083">
    <property type="entry name" value="Znf_RING/FYVE/PHD"/>
</dbReference>
<keyword evidence="4 9" id="KW-0863">Zinc-finger</keyword>
<keyword evidence="3" id="KW-0479">Metal-binding</keyword>
<proteinExistence type="predicted"/>
<dbReference type="InterPro" id="IPR001841">
    <property type="entry name" value="Znf_RING"/>
</dbReference>
<evidence type="ECO:0000256" key="5">
    <source>
        <dbReference type="ARBA" id="ARBA00022776"/>
    </source>
</evidence>
<dbReference type="PROSITE" id="PS50089">
    <property type="entry name" value="ZF_RING_2"/>
    <property type="match status" value="1"/>
</dbReference>
<evidence type="ECO:0000256" key="4">
    <source>
        <dbReference type="ARBA" id="ARBA00022771"/>
    </source>
</evidence>
<evidence type="ECO:0000256" key="1">
    <source>
        <dbReference type="ARBA" id="ARBA00013928"/>
    </source>
</evidence>
<feature type="region of interest" description="Disordered" evidence="10">
    <location>
        <begin position="83"/>
        <end position="179"/>
    </location>
</feature>
<dbReference type="RefSeq" id="XP_038788138.1">
    <property type="nucleotide sequence ID" value="XM_038929866.1"/>
</dbReference>
<evidence type="ECO:0000256" key="2">
    <source>
        <dbReference type="ARBA" id="ARBA00022618"/>
    </source>
</evidence>
<evidence type="ECO:0000256" key="7">
    <source>
        <dbReference type="ARBA" id="ARBA00022833"/>
    </source>
</evidence>
<dbReference type="InterPro" id="IPR051031">
    <property type="entry name" value="RING-box_E3_Ubiquitin_Ligase"/>
</dbReference>
<dbReference type="Pfam" id="PF12861">
    <property type="entry name" value="zf-ANAPC11"/>
    <property type="match status" value="1"/>
</dbReference>
<keyword evidence="2" id="KW-0132">Cell division</keyword>
<evidence type="ECO:0000256" key="6">
    <source>
        <dbReference type="ARBA" id="ARBA00022786"/>
    </source>
</evidence>
<keyword evidence="7" id="KW-0862">Zinc</keyword>
<dbReference type="AlphaFoldDB" id="A0A8H7BB58"/>
<dbReference type="EMBL" id="JAAABM010000005">
    <property type="protein sequence ID" value="KAF7677960.1"/>
    <property type="molecule type" value="Genomic_DNA"/>
</dbReference>
<feature type="compositionally biased region" description="Acidic residues" evidence="10">
    <location>
        <begin position="155"/>
        <end position="165"/>
    </location>
</feature>
<dbReference type="PANTHER" id="PTHR11210">
    <property type="entry name" value="RING BOX"/>
    <property type="match status" value="1"/>
</dbReference>
<evidence type="ECO:0000259" key="11">
    <source>
        <dbReference type="PROSITE" id="PS50089"/>
    </source>
</evidence>
<gene>
    <name evidence="12" type="ORF">GT037_004819</name>
</gene>
<sequence>MKVTIREWNAVAAWRWDMPDDDVCGICRNPYDSTCSKCKFPGDECPLLLGECNHSFHMHCIFSWLKQESSLEKCPMCRQLEESRRANGHRNPNTAARTRYEPTPSINPHNMSNNPDTTEPLSAIHASYSPRSTPLQRAKHSPDDVLREQQQPGDAPEDDDDDDIPYPEPSFEQPLLPPPNFRPFFTLIEDATSGEHYHPYTHYVFADDDPTIITAASMRGLGLDDTKYLPQDGPGGGERRRNQESEEGDEQASPVESPLPPPIPGVKEHYLIIDVAADGRTIADAQSLSSEWQITETDVRTAPSFDEDAPDQGYMLRIQGVEIPRKSKGKGQAGLDRLNDARDQQADIFDALDGLVQGVQGGLETAGKISGARSRIGEQGTLADAREDDISKTVGDQA</sequence>
<dbReference type="GO" id="GO:0061630">
    <property type="term" value="F:ubiquitin protein ligase activity"/>
    <property type="evidence" value="ECO:0007669"/>
    <property type="project" value="InterPro"/>
</dbReference>
<feature type="domain" description="RING-type" evidence="11">
    <location>
        <begin position="24"/>
        <end position="78"/>
    </location>
</feature>
<dbReference type="GO" id="GO:0005680">
    <property type="term" value="C:anaphase-promoting complex"/>
    <property type="evidence" value="ECO:0007669"/>
    <property type="project" value="InterPro"/>
</dbReference>
<protein>
    <recommendedName>
        <fullName evidence="1">Anaphase-promoting complex subunit 11</fullName>
    </recommendedName>
</protein>
<evidence type="ECO:0000256" key="9">
    <source>
        <dbReference type="PROSITE-ProRule" id="PRU00175"/>
    </source>
</evidence>
<dbReference type="GeneID" id="62203044"/>
<feature type="region of interest" description="Disordered" evidence="10">
    <location>
        <begin position="368"/>
        <end position="398"/>
    </location>
</feature>
<dbReference type="CDD" id="cd16456">
    <property type="entry name" value="RING-H2_APC11"/>
    <property type="match status" value="1"/>
</dbReference>
<dbReference type="GO" id="GO:0008270">
    <property type="term" value="F:zinc ion binding"/>
    <property type="evidence" value="ECO:0007669"/>
    <property type="project" value="UniProtKB-KW"/>
</dbReference>
<feature type="region of interest" description="Disordered" evidence="10">
    <location>
        <begin position="223"/>
        <end position="264"/>
    </location>
</feature>
<evidence type="ECO:0000313" key="12">
    <source>
        <dbReference type="EMBL" id="KAF7677960.1"/>
    </source>
</evidence>
<keyword evidence="13" id="KW-1185">Reference proteome</keyword>
<evidence type="ECO:0000256" key="10">
    <source>
        <dbReference type="SAM" id="MobiDB-lite"/>
    </source>
</evidence>
<keyword evidence="6" id="KW-0833">Ubl conjugation pathway</keyword>
<comment type="caution">
    <text evidence="12">The sequence shown here is derived from an EMBL/GenBank/DDBJ whole genome shotgun (WGS) entry which is preliminary data.</text>
</comment>
<dbReference type="GO" id="GO:0097602">
    <property type="term" value="F:cullin family protein binding"/>
    <property type="evidence" value="ECO:0007669"/>
    <property type="project" value="InterPro"/>
</dbReference>
<name>A0A8H7BB58_9PLEO</name>
<reference evidence="12" key="1">
    <citation type="submission" date="2020-01" db="EMBL/GenBank/DDBJ databases">
        <authorList>
            <person name="Feng Z.H.Z."/>
        </authorList>
    </citation>
    <scope>NUCLEOTIDE SEQUENCE</scope>
    <source>
        <strain evidence="12">CBS107.38</strain>
    </source>
</reference>
<dbReference type="Gene3D" id="3.30.40.10">
    <property type="entry name" value="Zinc/RING finger domain, C3HC4 (zinc finger)"/>
    <property type="match status" value="1"/>
</dbReference>
<feature type="compositionally biased region" description="Polar residues" evidence="10">
    <location>
        <begin position="104"/>
        <end position="120"/>
    </location>
</feature>
<accession>A0A8H7BB58</accession>
<dbReference type="InterPro" id="IPR024991">
    <property type="entry name" value="RING-H2_APC11"/>
</dbReference>
<organism evidence="12 13">
    <name type="scientific">Alternaria burnsii</name>
    <dbReference type="NCBI Taxonomy" id="1187904"/>
    <lineage>
        <taxon>Eukaryota</taxon>
        <taxon>Fungi</taxon>
        <taxon>Dikarya</taxon>
        <taxon>Ascomycota</taxon>
        <taxon>Pezizomycotina</taxon>
        <taxon>Dothideomycetes</taxon>
        <taxon>Pleosporomycetidae</taxon>
        <taxon>Pleosporales</taxon>
        <taxon>Pleosporineae</taxon>
        <taxon>Pleosporaceae</taxon>
        <taxon>Alternaria</taxon>
        <taxon>Alternaria sect. Alternaria</taxon>
    </lineage>
</organism>
<keyword evidence="5" id="KW-0498">Mitosis</keyword>
<dbReference type="SUPFAM" id="SSF57850">
    <property type="entry name" value="RING/U-box"/>
    <property type="match status" value="1"/>
</dbReference>
<dbReference type="GO" id="GO:0051301">
    <property type="term" value="P:cell division"/>
    <property type="evidence" value="ECO:0007669"/>
    <property type="project" value="UniProtKB-KW"/>
</dbReference>
<evidence type="ECO:0000256" key="8">
    <source>
        <dbReference type="ARBA" id="ARBA00023306"/>
    </source>
</evidence>
<keyword evidence="8" id="KW-0131">Cell cycle</keyword>
<dbReference type="Proteomes" id="UP000596902">
    <property type="component" value="Unassembled WGS sequence"/>
</dbReference>
<evidence type="ECO:0000313" key="13">
    <source>
        <dbReference type="Proteomes" id="UP000596902"/>
    </source>
</evidence>